<proteinExistence type="predicted"/>
<protein>
    <submittedName>
        <fullName evidence="1">Phosphoglycerate mutase family protein</fullName>
    </submittedName>
</protein>
<evidence type="ECO:0000313" key="2">
    <source>
        <dbReference type="Proteomes" id="UP001202289"/>
    </source>
</evidence>
<reference evidence="1" key="1">
    <citation type="submission" date="2022-05" db="EMBL/GenBank/DDBJ databases">
        <title>Comparative Genomics of Spacecraft Associated Microbes.</title>
        <authorList>
            <person name="Tran M.T."/>
            <person name="Wright A."/>
            <person name="Seuylemezian A."/>
            <person name="Eisen J."/>
            <person name="Coil D."/>
        </authorList>
    </citation>
    <scope>NUCLEOTIDE SEQUENCE</scope>
    <source>
        <strain evidence="1">FAIRING 10M-2.2</strain>
    </source>
</reference>
<keyword evidence="2" id="KW-1185">Reference proteome</keyword>
<gene>
    <name evidence="1" type="ORF">M3215_20110</name>
</gene>
<sequence length="205" mass="23763">MYLKQIIYLLRHGETELNVKGRYQGELDSALTSDGIEQVKKNAKLLKVFIDNPKEWEFISSPLGRAQQSTDIICEVIGYDKSKVKMDDRLKEVSVGKWAGLTTKEIEKSWPKLMENTNKYNWYFNSPSGESYDSVVERVSEWLHSIQNKEKVIVMSHGLTGRIIRGVYQGLIKDQALVLEVSQNTFFKLSDKQIENFCSEYDEFY</sequence>
<accession>A0ACC6AAT6</accession>
<organism evidence="1 2">
    <name type="scientific">Bacillus cytotoxicus</name>
    <dbReference type="NCBI Taxonomy" id="580165"/>
    <lineage>
        <taxon>Bacteria</taxon>
        <taxon>Bacillati</taxon>
        <taxon>Bacillota</taxon>
        <taxon>Bacilli</taxon>
        <taxon>Bacillales</taxon>
        <taxon>Bacillaceae</taxon>
        <taxon>Bacillus</taxon>
        <taxon>Bacillus cereus group</taxon>
    </lineage>
</organism>
<dbReference type="EMBL" id="JAMBOP010000033">
    <property type="protein sequence ID" value="MCM3738026.1"/>
    <property type="molecule type" value="Genomic_DNA"/>
</dbReference>
<name>A0ACC6AAT6_9BACI</name>
<evidence type="ECO:0000313" key="1">
    <source>
        <dbReference type="EMBL" id="MCM3738026.1"/>
    </source>
</evidence>
<dbReference type="Proteomes" id="UP001202289">
    <property type="component" value="Unassembled WGS sequence"/>
</dbReference>
<comment type="caution">
    <text evidence="1">The sequence shown here is derived from an EMBL/GenBank/DDBJ whole genome shotgun (WGS) entry which is preliminary data.</text>
</comment>